<dbReference type="Proteomes" id="UP000823775">
    <property type="component" value="Unassembled WGS sequence"/>
</dbReference>
<reference evidence="1 2" key="1">
    <citation type="journal article" date="2021" name="BMC Genomics">
        <title>Datura genome reveals duplications of psychoactive alkaloid biosynthetic genes and high mutation rate following tissue culture.</title>
        <authorList>
            <person name="Rajewski A."/>
            <person name="Carter-House D."/>
            <person name="Stajich J."/>
            <person name="Litt A."/>
        </authorList>
    </citation>
    <scope>NUCLEOTIDE SEQUENCE [LARGE SCALE GENOMIC DNA]</scope>
    <source>
        <strain evidence="1">AR-01</strain>
    </source>
</reference>
<name>A0ABS8RS15_DATST</name>
<sequence>MNEKRSGNGGSSMKCRCQFRNYHPISVTTSVPRKGAMNHDSLAEHRIMSTSQQCGKGKTPITDATTLGAESNKETLIDQLLFGINKMNVLWYVLVSFPPRTQLKFPLRLSSWWHAS</sequence>
<evidence type="ECO:0000313" key="2">
    <source>
        <dbReference type="Proteomes" id="UP000823775"/>
    </source>
</evidence>
<accession>A0ABS8RS15</accession>
<comment type="caution">
    <text evidence="1">The sequence shown here is derived from an EMBL/GenBank/DDBJ whole genome shotgun (WGS) entry which is preliminary data.</text>
</comment>
<proteinExistence type="predicted"/>
<protein>
    <submittedName>
        <fullName evidence="1">Uncharacterized protein</fullName>
    </submittedName>
</protein>
<gene>
    <name evidence="1" type="ORF">HAX54_048473</name>
</gene>
<organism evidence="1 2">
    <name type="scientific">Datura stramonium</name>
    <name type="common">Jimsonweed</name>
    <name type="synonym">Common thornapple</name>
    <dbReference type="NCBI Taxonomy" id="4076"/>
    <lineage>
        <taxon>Eukaryota</taxon>
        <taxon>Viridiplantae</taxon>
        <taxon>Streptophyta</taxon>
        <taxon>Embryophyta</taxon>
        <taxon>Tracheophyta</taxon>
        <taxon>Spermatophyta</taxon>
        <taxon>Magnoliopsida</taxon>
        <taxon>eudicotyledons</taxon>
        <taxon>Gunneridae</taxon>
        <taxon>Pentapetalae</taxon>
        <taxon>asterids</taxon>
        <taxon>lamiids</taxon>
        <taxon>Solanales</taxon>
        <taxon>Solanaceae</taxon>
        <taxon>Solanoideae</taxon>
        <taxon>Datureae</taxon>
        <taxon>Datura</taxon>
    </lineage>
</organism>
<evidence type="ECO:0000313" key="1">
    <source>
        <dbReference type="EMBL" id="MCD7449036.1"/>
    </source>
</evidence>
<dbReference type="EMBL" id="JACEIK010000080">
    <property type="protein sequence ID" value="MCD7449036.1"/>
    <property type="molecule type" value="Genomic_DNA"/>
</dbReference>
<keyword evidence="2" id="KW-1185">Reference proteome</keyword>